<sequence>MSPIADPRFGAEMRRLRSGARLSLRALAPVVYQSKSQLHDLEAGRRQPSADVAQRLDDALGADGRLAVLARPLRLPDDGAYRIAFAAGHPTRTDPATVDALAALLASHRRLDDVLGAAAVMPAVQANLDLVSRMVSEAHDEMRIQLIGQAAQWAQFAGWLGIATGDHVWSRHWLNQALEWAVESGHDALLGTVLSFRADLAGQSGDVGALLGVTRAALGRSGMSPGQIAYDHYQLARAYVLVGDRQAAVSTAVAADDRAIAALEYQGEMPPWDYYRDRAFFDLESGTTRAVLGEHQRAVELLTAGLAGLDADSASADWTGTYVCQLAAAQLAIGERDGAAQSVEWVRAIAARNRSGRLSALVRKTVCGVSLR</sequence>
<protein>
    <submittedName>
        <fullName evidence="2">Helix-turn-helix domain-containing protein</fullName>
    </submittedName>
</protein>
<dbReference type="SMART" id="SM00530">
    <property type="entry name" value="HTH_XRE"/>
    <property type="match status" value="1"/>
</dbReference>
<evidence type="ECO:0000259" key="1">
    <source>
        <dbReference type="PROSITE" id="PS50943"/>
    </source>
</evidence>
<dbReference type="SUPFAM" id="SSF47413">
    <property type="entry name" value="lambda repressor-like DNA-binding domains"/>
    <property type="match status" value="1"/>
</dbReference>
<dbReference type="InterPro" id="IPR001387">
    <property type="entry name" value="Cro/C1-type_HTH"/>
</dbReference>
<dbReference type="GO" id="GO:0003677">
    <property type="term" value="F:DNA binding"/>
    <property type="evidence" value="ECO:0007669"/>
    <property type="project" value="InterPro"/>
</dbReference>
<dbReference type="Proteomes" id="UP000198937">
    <property type="component" value="Unassembled WGS sequence"/>
</dbReference>
<name>A0A1C6U1N4_9ACTN</name>
<feature type="domain" description="HTH cro/C1-type" evidence="1">
    <location>
        <begin position="13"/>
        <end position="69"/>
    </location>
</feature>
<gene>
    <name evidence="2" type="ORF">GA0070617_0697</name>
</gene>
<reference evidence="2 3" key="1">
    <citation type="submission" date="2016-06" db="EMBL/GenBank/DDBJ databases">
        <authorList>
            <person name="Kjaerup R.B."/>
            <person name="Dalgaard T.S."/>
            <person name="Juul-Madsen H.R."/>
        </authorList>
    </citation>
    <scope>NUCLEOTIDE SEQUENCE [LARGE SCALE GENOMIC DNA]</scope>
    <source>
        <strain evidence="2 3">DSM 45577</strain>
    </source>
</reference>
<accession>A0A1C6U1N4</accession>
<evidence type="ECO:0000313" key="2">
    <source>
        <dbReference type="EMBL" id="SCL47823.1"/>
    </source>
</evidence>
<dbReference type="STRING" id="683228.GA0070617_0697"/>
<dbReference type="PROSITE" id="PS50943">
    <property type="entry name" value="HTH_CROC1"/>
    <property type="match status" value="1"/>
</dbReference>
<proteinExistence type="predicted"/>
<evidence type="ECO:0000313" key="3">
    <source>
        <dbReference type="Proteomes" id="UP000198937"/>
    </source>
</evidence>
<dbReference type="CDD" id="cd00093">
    <property type="entry name" value="HTH_XRE"/>
    <property type="match status" value="1"/>
</dbReference>
<dbReference type="RefSeq" id="WP_175440423.1">
    <property type="nucleotide sequence ID" value="NZ_BMMJ01000006.1"/>
</dbReference>
<dbReference type="InterPro" id="IPR010982">
    <property type="entry name" value="Lambda_DNA-bd_dom_sf"/>
</dbReference>
<dbReference type="EMBL" id="FMIA01000002">
    <property type="protein sequence ID" value="SCL47823.1"/>
    <property type="molecule type" value="Genomic_DNA"/>
</dbReference>
<organism evidence="2 3">
    <name type="scientific">Micromonospora yangpuensis</name>
    <dbReference type="NCBI Taxonomy" id="683228"/>
    <lineage>
        <taxon>Bacteria</taxon>
        <taxon>Bacillati</taxon>
        <taxon>Actinomycetota</taxon>
        <taxon>Actinomycetes</taxon>
        <taxon>Micromonosporales</taxon>
        <taxon>Micromonosporaceae</taxon>
        <taxon>Micromonospora</taxon>
    </lineage>
</organism>
<keyword evidence="3" id="KW-1185">Reference proteome</keyword>
<dbReference type="Pfam" id="PF13560">
    <property type="entry name" value="HTH_31"/>
    <property type="match status" value="1"/>
</dbReference>
<dbReference type="AlphaFoldDB" id="A0A1C6U1N4"/>
<dbReference type="Gene3D" id="1.10.260.40">
    <property type="entry name" value="lambda repressor-like DNA-binding domains"/>
    <property type="match status" value="1"/>
</dbReference>